<dbReference type="EMBL" id="CP015093">
    <property type="protein sequence ID" value="APZ54447.1"/>
    <property type="molecule type" value="Genomic_DNA"/>
</dbReference>
<name>A0A1P8UYI8_9RHOB</name>
<keyword evidence="3" id="KW-1185">Reference proteome</keyword>
<sequence length="262" mass="28056">MFAPETHVAFDRIVALLSDALASQKCPVTASHAVSTEMLFLTTEDAVCCLETARDDEETLVSLTVDSTGSDYRAKLARILYRLVKALPATHLIWNDCERRLPRALFLDNLAPDCDAKTKAPAPRRVQRDPRRQSRPRLAGDALLARMLPVIDAARSVPMSDGNGGSRRDAYQQAHSRQMRAALTSPVAAREIIEIHAETTAQTSGEASDTTLSLTTLAHPAMLQSLARSGIGSSATISVALAAVFMLALGGSGAAETLLSSF</sequence>
<dbReference type="AlphaFoldDB" id="A0A1P8UYI8"/>
<evidence type="ECO:0000256" key="1">
    <source>
        <dbReference type="SAM" id="MobiDB-lite"/>
    </source>
</evidence>
<evidence type="ECO:0000313" key="2">
    <source>
        <dbReference type="EMBL" id="APZ54447.1"/>
    </source>
</evidence>
<gene>
    <name evidence="2" type="ORF">Ga0080574_TMP4113</name>
</gene>
<protein>
    <submittedName>
        <fullName evidence="2">Uncharacterized protein</fullName>
    </submittedName>
</protein>
<feature type="region of interest" description="Disordered" evidence="1">
    <location>
        <begin position="117"/>
        <end position="138"/>
    </location>
</feature>
<accession>A0A1P8UYI8</accession>
<evidence type="ECO:0000313" key="3">
    <source>
        <dbReference type="Proteomes" id="UP000187059"/>
    </source>
</evidence>
<proteinExistence type="predicted"/>
<dbReference type="STRING" id="1250539.Ga0080574_TMP4113"/>
<feature type="region of interest" description="Disordered" evidence="1">
    <location>
        <begin position="156"/>
        <end position="177"/>
    </location>
</feature>
<organism evidence="2 3">
    <name type="scientific">Salipiger abyssi</name>
    <dbReference type="NCBI Taxonomy" id="1250539"/>
    <lineage>
        <taxon>Bacteria</taxon>
        <taxon>Pseudomonadati</taxon>
        <taxon>Pseudomonadota</taxon>
        <taxon>Alphaproteobacteria</taxon>
        <taxon>Rhodobacterales</taxon>
        <taxon>Roseobacteraceae</taxon>
        <taxon>Salipiger</taxon>
    </lineage>
</organism>
<dbReference type="KEGG" id="paby:Ga0080574_TMP4113"/>
<dbReference type="Proteomes" id="UP000187059">
    <property type="component" value="Chromosome"/>
</dbReference>
<reference evidence="2 3" key="1">
    <citation type="submission" date="2016-04" db="EMBL/GenBank/DDBJ databases">
        <title>Deep-sea bacteria in the southern Pacific.</title>
        <authorList>
            <person name="Tang K."/>
        </authorList>
    </citation>
    <scope>NUCLEOTIDE SEQUENCE [LARGE SCALE GENOMIC DNA]</scope>
    <source>
        <strain evidence="2 3">JLT2014</strain>
    </source>
</reference>